<keyword evidence="2" id="KW-0804">Transcription</keyword>
<feature type="region of interest" description="Disordered" evidence="4">
    <location>
        <begin position="1"/>
        <end position="25"/>
    </location>
</feature>
<dbReference type="PANTHER" id="PTHR16088">
    <property type="entry name" value="YY1 ASSOCIATED PROTEIN-RELATED"/>
    <property type="match status" value="1"/>
</dbReference>
<keyword evidence="6" id="KW-1185">Reference proteome</keyword>
<proteinExistence type="predicted"/>
<evidence type="ECO:0000256" key="2">
    <source>
        <dbReference type="ARBA" id="ARBA00023163"/>
    </source>
</evidence>
<accession>A0ABN9L1D9</accession>
<keyword evidence="1" id="KW-0805">Transcription regulation</keyword>
<reference evidence="5" key="1">
    <citation type="submission" date="2023-07" db="EMBL/GenBank/DDBJ databases">
        <authorList>
            <person name="Stuckert A."/>
        </authorList>
    </citation>
    <scope>NUCLEOTIDE SEQUENCE</scope>
</reference>
<evidence type="ECO:0000256" key="4">
    <source>
        <dbReference type="SAM" id="MobiDB-lite"/>
    </source>
</evidence>
<dbReference type="EMBL" id="CAUEEQ010004264">
    <property type="protein sequence ID" value="CAJ0927027.1"/>
    <property type="molecule type" value="Genomic_DNA"/>
</dbReference>
<evidence type="ECO:0000256" key="3">
    <source>
        <dbReference type="ARBA" id="ARBA00023242"/>
    </source>
</evidence>
<feature type="compositionally biased region" description="Basic residues" evidence="4">
    <location>
        <begin position="1"/>
        <end position="17"/>
    </location>
</feature>
<feature type="region of interest" description="Disordered" evidence="4">
    <location>
        <begin position="93"/>
        <end position="170"/>
    </location>
</feature>
<dbReference type="InterPro" id="IPR052435">
    <property type="entry name" value="YY1-Transcr_Regul"/>
</dbReference>
<feature type="compositionally biased region" description="Acidic residues" evidence="4">
    <location>
        <begin position="93"/>
        <end position="122"/>
    </location>
</feature>
<dbReference type="PANTHER" id="PTHR16088:SF3">
    <property type="entry name" value="GON-4-LIKE PROTEIN"/>
    <property type="match status" value="1"/>
</dbReference>
<evidence type="ECO:0000313" key="5">
    <source>
        <dbReference type="EMBL" id="CAJ0927027.1"/>
    </source>
</evidence>
<evidence type="ECO:0000313" key="6">
    <source>
        <dbReference type="Proteomes" id="UP001176940"/>
    </source>
</evidence>
<gene>
    <name evidence="5" type="ORF">RIMI_LOCUS2929604</name>
</gene>
<sequence length="707" mass="81298">MMRTRKGEKKKKLVGKRKREDAEPLTCDLDQDWTEPLEDGAKQHNLTVVNVRNILHEVITNEHVVAMMKAAITESQGLPPFVMPQFVDIPLEEEEDSSDEEYRPEEEDEDETAEESLLESDVESTASSPRGHKRMRAHYLLESQGEERMDRQQGAASHITAESVPMGPPPPPKIKYSPDSAFMDKLHAVDEELDNYPVTIGSFQSLGENLIACRTRSKRPLKDVPIGQLEAELQAPDITPDMYEANTADDDNWKNWLRGLMHDDVGNYDEADDDDDPEYNILEDWDEPDTEDLRNDRAVRITKKEVNELMEELFETDEMGISHLEDEGADDEDSNTEPLLDFNTPQAIRLEEALLTEQHRTVRAQLEYLRMRKSLMRIEEEKLPARDVQPPTSAPAPKLSPVMRLNCTQRKRLQQQMQQHVQLLTQIHLLSFRNPKLCTEAETSQIYLAELSTFADNSSLRHGVVTPNFQSLFQACNLKDALQLIPLVHSQVPEDIEPTNPSRKTANDVPRGLSQRTAWILATRSVFLYPELLPVCSMKPRRPQDRVFFTKAEDCLLALGLKHFENIDYSKQLISKYLLSAKTAQQLSSRIKNLTMKKTPDNIIKFYKRTKMLPALGRCCEDILPDDARPPVEREKQRLPFWIKANLSSIETEMKKSSGSEYPLLLPPEILLTLKPLPKRFYWKSWRQKRSTLKPLLIRPNPVPNKW</sequence>
<evidence type="ECO:0000256" key="1">
    <source>
        <dbReference type="ARBA" id="ARBA00023015"/>
    </source>
</evidence>
<organism evidence="5 6">
    <name type="scientific">Ranitomeya imitator</name>
    <name type="common">mimic poison frog</name>
    <dbReference type="NCBI Taxonomy" id="111125"/>
    <lineage>
        <taxon>Eukaryota</taxon>
        <taxon>Metazoa</taxon>
        <taxon>Chordata</taxon>
        <taxon>Craniata</taxon>
        <taxon>Vertebrata</taxon>
        <taxon>Euteleostomi</taxon>
        <taxon>Amphibia</taxon>
        <taxon>Batrachia</taxon>
        <taxon>Anura</taxon>
        <taxon>Neobatrachia</taxon>
        <taxon>Hyloidea</taxon>
        <taxon>Dendrobatidae</taxon>
        <taxon>Dendrobatinae</taxon>
        <taxon>Ranitomeya</taxon>
    </lineage>
</organism>
<comment type="caution">
    <text evidence="5">The sequence shown here is derived from an EMBL/GenBank/DDBJ whole genome shotgun (WGS) entry which is preliminary data.</text>
</comment>
<protein>
    <submittedName>
        <fullName evidence="5">Uncharacterized protein</fullName>
    </submittedName>
</protein>
<dbReference type="Proteomes" id="UP001176940">
    <property type="component" value="Unassembled WGS sequence"/>
</dbReference>
<keyword evidence="3" id="KW-0539">Nucleus</keyword>
<name>A0ABN9L1D9_9NEOB</name>